<dbReference type="InterPro" id="IPR002508">
    <property type="entry name" value="MurNAc-LAA_cat"/>
</dbReference>
<dbReference type="KEGG" id="ruj:E5Z56_10520"/>
<evidence type="ECO:0000313" key="5">
    <source>
        <dbReference type="Proteomes" id="UP000301475"/>
    </source>
</evidence>
<evidence type="ECO:0000313" key="4">
    <source>
        <dbReference type="EMBL" id="QCT07761.1"/>
    </source>
</evidence>
<sequence length="234" mass="26132">MVRRKGYIFVLSTTLILCFIIMIFTAVSQSSVMINTTESKKNSVIVIDCGHGGEDPGAIGVNNVYESDVNLSFGLKFNDILKLNGYDTVLTRNDKNDIADKSLDTIAKRKKSDMYKRLDIYNSSLKNVAISIHQNIFPAKSCSGTQVFYSKQNPLSKVLADNITTSVVSNLQNDNERISKESNGIFLLDNAKVPAIIVECGFLSNENETYLLCDKEYQKKFSYCLFQGLMNSNL</sequence>
<dbReference type="GO" id="GO:0008745">
    <property type="term" value="F:N-acetylmuramoyl-L-alanine amidase activity"/>
    <property type="evidence" value="ECO:0007669"/>
    <property type="project" value="InterPro"/>
</dbReference>
<reference evidence="4 5" key="1">
    <citation type="submission" date="2019-04" db="EMBL/GenBank/DDBJ databases">
        <authorList>
            <person name="Embree M."/>
            <person name="Gaffney J.R."/>
        </authorList>
    </citation>
    <scope>NUCLEOTIDE SEQUENCE [LARGE SCALE GENOMIC DNA]</scope>
    <source>
        <strain evidence="4 5">JE7A12</strain>
    </source>
</reference>
<dbReference type="Gene3D" id="3.40.630.40">
    <property type="entry name" value="Zn-dependent exopeptidases"/>
    <property type="match status" value="1"/>
</dbReference>
<dbReference type="GO" id="GO:0009253">
    <property type="term" value="P:peptidoglycan catabolic process"/>
    <property type="evidence" value="ECO:0007669"/>
    <property type="project" value="InterPro"/>
</dbReference>
<keyword evidence="5" id="KW-1185">Reference proteome</keyword>
<proteinExistence type="predicted"/>
<feature type="domain" description="MurNAc-LAA" evidence="3">
    <location>
        <begin position="124"/>
        <end position="230"/>
    </location>
</feature>
<organism evidence="4 5">
    <name type="scientific">Ruminococcus bovis</name>
    <dbReference type="NCBI Taxonomy" id="2564099"/>
    <lineage>
        <taxon>Bacteria</taxon>
        <taxon>Bacillati</taxon>
        <taxon>Bacillota</taxon>
        <taxon>Clostridia</taxon>
        <taxon>Eubacteriales</taxon>
        <taxon>Oscillospiraceae</taxon>
        <taxon>Ruminococcus</taxon>
    </lineage>
</organism>
<gene>
    <name evidence="4" type="ORF">E5Z56_10520</name>
</gene>
<dbReference type="PANTHER" id="PTHR30404">
    <property type="entry name" value="N-ACETYLMURAMOYL-L-ALANINE AMIDASE"/>
    <property type="match status" value="1"/>
</dbReference>
<name>A0A4P8XX73_9FIRM</name>
<dbReference type="AlphaFoldDB" id="A0A4P8XX73"/>
<dbReference type="InterPro" id="IPR050695">
    <property type="entry name" value="N-acetylmuramoyl_amidase_3"/>
</dbReference>
<keyword evidence="2" id="KW-1133">Transmembrane helix</keyword>
<evidence type="ECO:0000256" key="2">
    <source>
        <dbReference type="SAM" id="Phobius"/>
    </source>
</evidence>
<dbReference type="Proteomes" id="UP000301475">
    <property type="component" value="Chromosome"/>
</dbReference>
<accession>A0A4P8XX73</accession>
<dbReference type="PANTHER" id="PTHR30404:SF0">
    <property type="entry name" value="N-ACETYLMURAMOYL-L-ALANINE AMIDASE AMIC"/>
    <property type="match status" value="1"/>
</dbReference>
<dbReference type="RefSeq" id="WP_138157749.1">
    <property type="nucleotide sequence ID" value="NZ_CP039381.1"/>
</dbReference>
<dbReference type="EMBL" id="CP039381">
    <property type="protein sequence ID" value="QCT07761.1"/>
    <property type="molecule type" value="Genomic_DNA"/>
</dbReference>
<keyword evidence="2" id="KW-0812">Transmembrane</keyword>
<evidence type="ECO:0000259" key="3">
    <source>
        <dbReference type="SMART" id="SM00646"/>
    </source>
</evidence>
<dbReference type="CDD" id="cd02696">
    <property type="entry name" value="MurNAc-LAA"/>
    <property type="match status" value="1"/>
</dbReference>
<evidence type="ECO:0000256" key="1">
    <source>
        <dbReference type="ARBA" id="ARBA00022801"/>
    </source>
</evidence>
<dbReference type="OrthoDB" id="9806267at2"/>
<keyword evidence="2" id="KW-0472">Membrane</keyword>
<dbReference type="SMART" id="SM00646">
    <property type="entry name" value="Ami_3"/>
    <property type="match status" value="1"/>
</dbReference>
<feature type="transmembrane region" description="Helical" evidence="2">
    <location>
        <begin position="7"/>
        <end position="27"/>
    </location>
</feature>
<dbReference type="SUPFAM" id="SSF53187">
    <property type="entry name" value="Zn-dependent exopeptidases"/>
    <property type="match status" value="1"/>
</dbReference>
<keyword evidence="1 4" id="KW-0378">Hydrolase</keyword>
<protein>
    <submittedName>
        <fullName evidence="4">Cell wall hydrolase</fullName>
    </submittedName>
</protein>
<dbReference type="Pfam" id="PF01520">
    <property type="entry name" value="Amidase_3"/>
    <property type="match status" value="1"/>
</dbReference>
<dbReference type="GO" id="GO:0030288">
    <property type="term" value="C:outer membrane-bounded periplasmic space"/>
    <property type="evidence" value="ECO:0007669"/>
    <property type="project" value="TreeGrafter"/>
</dbReference>